<evidence type="ECO:0000259" key="1">
    <source>
        <dbReference type="Pfam" id="PF06283"/>
    </source>
</evidence>
<dbReference type="EMBL" id="JAAFYZ010000238">
    <property type="protein sequence ID" value="MBS2553197.1"/>
    <property type="molecule type" value="Genomic_DNA"/>
</dbReference>
<dbReference type="InterPro" id="IPR029062">
    <property type="entry name" value="Class_I_gatase-like"/>
</dbReference>
<sequence>MTVQTHQGSTTKHALVVRGGWDGHVPVPASDRYAAALKEDGYDVTVSDTLDSYLDADLLAGTDLVVQCWTMGQITGDQVTGLVAAVRAGTGFAGWHGGVVDAFRTETRYQLMTGGQFVHHPREFTTYQVRATAGRADHPIMAGIEPFTVTTEQYYLHMDPAVDVLAVTDYAEDPDNPELAGAVMPVTWTRQWGAGRVFVTAVGHRMADLEVPEVDTMIRRGLTWATR</sequence>
<reference evidence="2 3" key="1">
    <citation type="submission" date="2020-02" db="EMBL/GenBank/DDBJ databases">
        <title>Acidophilic actinobacteria isolated from forest soil.</title>
        <authorList>
            <person name="Golinska P."/>
        </authorList>
    </citation>
    <scope>NUCLEOTIDE SEQUENCE [LARGE SCALE GENOMIC DNA]</scope>
    <source>
        <strain evidence="2 3">NL8</strain>
    </source>
</reference>
<dbReference type="RefSeq" id="WP_212019504.1">
    <property type="nucleotide sequence ID" value="NZ_JAAFYZ010000238.1"/>
</dbReference>
<name>A0ABS5L4A2_9ACTN</name>
<evidence type="ECO:0000313" key="3">
    <source>
        <dbReference type="Proteomes" id="UP000730482"/>
    </source>
</evidence>
<keyword evidence="3" id="KW-1185">Reference proteome</keyword>
<gene>
    <name evidence="2" type="ORF">KGQ19_40730</name>
</gene>
<dbReference type="InterPro" id="IPR029010">
    <property type="entry name" value="ThuA-like"/>
</dbReference>
<dbReference type="Pfam" id="PF06283">
    <property type="entry name" value="ThuA"/>
    <property type="match status" value="1"/>
</dbReference>
<dbReference type="PANTHER" id="PTHR40469">
    <property type="entry name" value="SECRETED GLYCOSYL HYDROLASE"/>
    <property type="match status" value="1"/>
</dbReference>
<dbReference type="SUPFAM" id="SSF52317">
    <property type="entry name" value="Class I glutamine amidotransferase-like"/>
    <property type="match status" value="1"/>
</dbReference>
<organism evidence="2 3">
    <name type="scientific">Catenulispora pinistramenti</name>
    <dbReference type="NCBI Taxonomy" id="2705254"/>
    <lineage>
        <taxon>Bacteria</taxon>
        <taxon>Bacillati</taxon>
        <taxon>Actinomycetota</taxon>
        <taxon>Actinomycetes</taxon>
        <taxon>Catenulisporales</taxon>
        <taxon>Catenulisporaceae</taxon>
        <taxon>Catenulispora</taxon>
    </lineage>
</organism>
<proteinExistence type="predicted"/>
<dbReference type="Proteomes" id="UP000730482">
    <property type="component" value="Unassembled WGS sequence"/>
</dbReference>
<protein>
    <submittedName>
        <fullName evidence="2">ThuA domain-containing protein</fullName>
    </submittedName>
</protein>
<dbReference type="PANTHER" id="PTHR40469:SF2">
    <property type="entry name" value="GALACTOSE-BINDING DOMAIN-LIKE SUPERFAMILY PROTEIN"/>
    <property type="match status" value="1"/>
</dbReference>
<feature type="domain" description="ThuA-like" evidence="1">
    <location>
        <begin position="14"/>
        <end position="225"/>
    </location>
</feature>
<comment type="caution">
    <text evidence="2">The sequence shown here is derived from an EMBL/GenBank/DDBJ whole genome shotgun (WGS) entry which is preliminary data.</text>
</comment>
<accession>A0ABS5L4A2</accession>
<evidence type="ECO:0000313" key="2">
    <source>
        <dbReference type="EMBL" id="MBS2553197.1"/>
    </source>
</evidence>
<dbReference type="Gene3D" id="3.40.50.880">
    <property type="match status" value="1"/>
</dbReference>